<keyword evidence="4" id="KW-0237">DNA synthesis</keyword>
<dbReference type="GO" id="GO:0004797">
    <property type="term" value="F:thymidine kinase activity"/>
    <property type="evidence" value="ECO:0007669"/>
    <property type="project" value="UniProtKB-EC"/>
</dbReference>
<dbReference type="GO" id="GO:0043565">
    <property type="term" value="F:sequence-specific DNA binding"/>
    <property type="evidence" value="ECO:0007669"/>
    <property type="project" value="InterPro"/>
</dbReference>
<evidence type="ECO:0000256" key="5">
    <source>
        <dbReference type="ARBA" id="ARBA00022679"/>
    </source>
</evidence>
<evidence type="ECO:0000259" key="19">
    <source>
        <dbReference type="PROSITE" id="PS50811"/>
    </source>
</evidence>
<reference evidence="20" key="1">
    <citation type="submission" date="2021-03" db="EMBL/GenBank/DDBJ databases">
        <authorList>
            <consortium name="Genoscope - CEA"/>
            <person name="William W."/>
        </authorList>
    </citation>
    <scope>NUCLEOTIDE SEQUENCE</scope>
    <source>
        <strain evidence="20">Doubled-haploid Pahang</strain>
    </source>
</reference>
<name>A0A8D7FJC0_MUSAM</name>
<dbReference type="InterPro" id="IPR001267">
    <property type="entry name" value="Thymidine_kinase"/>
</dbReference>
<keyword evidence="12" id="KW-0805">Transcription regulation</keyword>
<dbReference type="SUPFAM" id="SSF52540">
    <property type="entry name" value="P-loop containing nucleoside triphosphate hydrolases"/>
    <property type="match status" value="1"/>
</dbReference>
<evidence type="ECO:0000256" key="8">
    <source>
        <dbReference type="ARBA" id="ARBA00022741"/>
    </source>
</evidence>
<dbReference type="PANTHER" id="PTHR11441">
    <property type="entry name" value="THYMIDINE KINASE"/>
    <property type="match status" value="1"/>
</dbReference>
<evidence type="ECO:0000256" key="3">
    <source>
        <dbReference type="ARBA" id="ARBA00012118"/>
    </source>
</evidence>
<dbReference type="EMBL" id="HG996473">
    <property type="protein sequence ID" value="CAG1857920.1"/>
    <property type="molecule type" value="Genomic_DNA"/>
</dbReference>
<dbReference type="SMART" id="SM00774">
    <property type="entry name" value="WRKY"/>
    <property type="match status" value="1"/>
</dbReference>
<comment type="catalytic activity">
    <reaction evidence="16">
        <text>thymidine + ATP = dTMP + ADP + H(+)</text>
        <dbReference type="Rhea" id="RHEA:19129"/>
        <dbReference type="ChEBI" id="CHEBI:15378"/>
        <dbReference type="ChEBI" id="CHEBI:17748"/>
        <dbReference type="ChEBI" id="CHEBI:30616"/>
        <dbReference type="ChEBI" id="CHEBI:63528"/>
        <dbReference type="ChEBI" id="CHEBI:456216"/>
        <dbReference type="EC" id="2.7.1.21"/>
    </reaction>
</comment>
<dbReference type="GO" id="GO:0046872">
    <property type="term" value="F:metal ion binding"/>
    <property type="evidence" value="ECO:0007669"/>
    <property type="project" value="UniProtKB-KW"/>
</dbReference>
<evidence type="ECO:0000256" key="11">
    <source>
        <dbReference type="ARBA" id="ARBA00022840"/>
    </source>
</evidence>
<dbReference type="InterPro" id="IPR003657">
    <property type="entry name" value="WRKY_dom"/>
</dbReference>
<keyword evidence="5" id="KW-0808">Transferase</keyword>
<keyword evidence="8" id="KW-0547">Nucleotide-binding</keyword>
<protein>
    <recommendedName>
        <fullName evidence="3">thymidine kinase</fullName>
        <ecNumber evidence="3">2.7.1.21</ecNumber>
    </recommendedName>
</protein>
<evidence type="ECO:0000256" key="4">
    <source>
        <dbReference type="ARBA" id="ARBA00022634"/>
    </source>
</evidence>
<dbReference type="FunFam" id="3.40.50.300:FF:000948">
    <property type="entry name" value="Thymidine kinase"/>
    <property type="match status" value="1"/>
</dbReference>
<keyword evidence="13" id="KW-0238">DNA-binding</keyword>
<dbReference type="GO" id="GO:0003700">
    <property type="term" value="F:DNA-binding transcription factor activity"/>
    <property type="evidence" value="ECO:0007669"/>
    <property type="project" value="InterPro"/>
</dbReference>
<keyword evidence="15" id="KW-0539">Nucleus</keyword>
<comment type="subcellular location">
    <subcellularLocation>
        <location evidence="1">Nucleus</location>
    </subcellularLocation>
</comment>
<dbReference type="Pfam" id="PF03106">
    <property type="entry name" value="WRKY"/>
    <property type="match status" value="1"/>
</dbReference>
<dbReference type="GO" id="GO:0071897">
    <property type="term" value="P:DNA biosynthetic process"/>
    <property type="evidence" value="ECO:0007669"/>
    <property type="project" value="UniProtKB-KW"/>
</dbReference>
<dbReference type="PANTHER" id="PTHR11441:SF0">
    <property type="entry name" value="THYMIDINE KINASE, CYTOSOLIC"/>
    <property type="match status" value="1"/>
</dbReference>
<keyword evidence="9" id="KW-0418">Kinase</keyword>
<evidence type="ECO:0000313" key="20">
    <source>
        <dbReference type="EMBL" id="CAG1857920.1"/>
    </source>
</evidence>
<accession>A0A8D7FJC0</accession>
<keyword evidence="6" id="KW-0479">Metal-binding</keyword>
<evidence type="ECO:0000256" key="18">
    <source>
        <dbReference type="SAM" id="MobiDB-lite"/>
    </source>
</evidence>
<gene>
    <name evidence="20" type="ORF">GSMUA_27180.1</name>
</gene>
<dbReference type="Gene3D" id="3.40.50.300">
    <property type="entry name" value="P-loop containing nucleotide triphosphate hydrolases"/>
    <property type="match status" value="1"/>
</dbReference>
<evidence type="ECO:0000256" key="6">
    <source>
        <dbReference type="ARBA" id="ARBA00022723"/>
    </source>
</evidence>
<evidence type="ECO:0000256" key="16">
    <source>
        <dbReference type="ARBA" id="ARBA00048254"/>
    </source>
</evidence>
<evidence type="ECO:0000256" key="14">
    <source>
        <dbReference type="ARBA" id="ARBA00023163"/>
    </source>
</evidence>
<evidence type="ECO:0000256" key="17">
    <source>
        <dbReference type="RuleBase" id="RU004165"/>
    </source>
</evidence>
<evidence type="ECO:0000256" key="7">
    <source>
        <dbReference type="ARBA" id="ARBA00022737"/>
    </source>
</evidence>
<keyword evidence="14" id="KW-0804">Transcription</keyword>
<evidence type="ECO:0000256" key="15">
    <source>
        <dbReference type="ARBA" id="ARBA00023242"/>
    </source>
</evidence>
<dbReference type="GO" id="GO:0005634">
    <property type="term" value="C:nucleus"/>
    <property type="evidence" value="ECO:0007669"/>
    <property type="project" value="UniProtKB-SubCell"/>
</dbReference>
<dbReference type="FunFam" id="2.20.25.80:FF:000006">
    <property type="entry name" value="WRKY transcription factor"/>
    <property type="match status" value="1"/>
</dbReference>
<dbReference type="EC" id="2.7.1.21" evidence="3"/>
<keyword evidence="11" id="KW-0067">ATP-binding</keyword>
<dbReference type="Pfam" id="PF00265">
    <property type="entry name" value="TK"/>
    <property type="match status" value="1"/>
</dbReference>
<dbReference type="AlphaFoldDB" id="A0A8D7FJC0"/>
<evidence type="ECO:0000256" key="2">
    <source>
        <dbReference type="ARBA" id="ARBA00007587"/>
    </source>
</evidence>
<evidence type="ECO:0000256" key="10">
    <source>
        <dbReference type="ARBA" id="ARBA00022833"/>
    </source>
</evidence>
<evidence type="ECO:0000256" key="1">
    <source>
        <dbReference type="ARBA" id="ARBA00004123"/>
    </source>
</evidence>
<dbReference type="InterPro" id="IPR027417">
    <property type="entry name" value="P-loop_NTPase"/>
</dbReference>
<keyword evidence="7" id="KW-0677">Repeat</keyword>
<dbReference type="Gene3D" id="2.20.25.80">
    <property type="entry name" value="WRKY domain"/>
    <property type="match status" value="1"/>
</dbReference>
<evidence type="ECO:0000256" key="9">
    <source>
        <dbReference type="ARBA" id="ARBA00022777"/>
    </source>
</evidence>
<evidence type="ECO:0000256" key="13">
    <source>
        <dbReference type="ARBA" id="ARBA00023125"/>
    </source>
</evidence>
<organism evidence="20">
    <name type="scientific">Musa acuminata subsp. malaccensis</name>
    <name type="common">Wild banana</name>
    <name type="synonym">Musa malaccensis</name>
    <dbReference type="NCBI Taxonomy" id="214687"/>
    <lineage>
        <taxon>Eukaryota</taxon>
        <taxon>Viridiplantae</taxon>
        <taxon>Streptophyta</taxon>
        <taxon>Embryophyta</taxon>
        <taxon>Tracheophyta</taxon>
        <taxon>Spermatophyta</taxon>
        <taxon>Magnoliopsida</taxon>
        <taxon>Liliopsida</taxon>
        <taxon>Zingiberales</taxon>
        <taxon>Musaceae</taxon>
        <taxon>Musa</taxon>
    </lineage>
</organism>
<dbReference type="InterPro" id="IPR036576">
    <property type="entry name" value="WRKY_dom_sf"/>
</dbReference>
<sequence length="446" mass="49038">MDRRIVPPSSDAHVSLPMESRSMSGEIHVILGPMFAGKTTALLRRIQIEMNNGSRSVAMIKSDKDHRYGLDSVVTHDGVKMPCFAVSELLSFRDKLGAEAYNKLDVIGIDEAQFFEDLYDFCCNAADCDGKTVVVAGLDGDYLRKRFGSVLDVVPLADSVMKLTARCEICDNTMWTEVVDKASRTASTILMSSTGVEPSPTTVTLNMSSAMDKTICSDTLSSQRHTSDVSAYDGRNPEDFQFKPQVGASYSLGLSSLRPMSEIGNNMTMFSGGHSEQVSAGLIKKEHEPSMQSQNQSQGQNLVASENESILSESVPNSAIEGTNLRVYLPAEAASEDGYNWRKYGHKHVKGSEYPRSYYKCTHPTCEMKKQMERSDGLVTGIIYKGHHDHPKPQSSCRLAAGTMLSCHEEEKTDKLSSLMSVEDESTNAPDHTYHQIDPNSITESP</sequence>
<dbReference type="SUPFAM" id="SSF118290">
    <property type="entry name" value="WRKY DNA-binding domain"/>
    <property type="match status" value="1"/>
</dbReference>
<feature type="domain" description="WRKY" evidence="19">
    <location>
        <begin position="330"/>
        <end position="393"/>
    </location>
</feature>
<keyword evidence="10" id="KW-0862">Zinc</keyword>
<dbReference type="GO" id="GO:0005524">
    <property type="term" value="F:ATP binding"/>
    <property type="evidence" value="ECO:0007669"/>
    <property type="project" value="UniProtKB-KW"/>
</dbReference>
<dbReference type="PROSITE" id="PS50811">
    <property type="entry name" value="WRKY"/>
    <property type="match status" value="1"/>
</dbReference>
<proteinExistence type="inferred from homology"/>
<feature type="region of interest" description="Disordered" evidence="18">
    <location>
        <begin position="410"/>
        <end position="446"/>
    </location>
</feature>
<evidence type="ECO:0000256" key="12">
    <source>
        <dbReference type="ARBA" id="ARBA00023015"/>
    </source>
</evidence>
<comment type="similarity">
    <text evidence="2 17">Belongs to the thymidine kinase family.</text>
</comment>